<comment type="caution">
    <text evidence="2">The sequence shown here is derived from an EMBL/GenBank/DDBJ whole genome shotgun (WGS) entry which is preliminary data.</text>
</comment>
<sequence length="77" mass="8641">MNSLKRKRSEEIIDPEATEPIKSDDIEDEPKTSESVQLERESESEAESESESGKKQKKVKAKVIIALNAVTKILINN</sequence>
<evidence type="ECO:0000313" key="3">
    <source>
        <dbReference type="Proteomes" id="UP000439903"/>
    </source>
</evidence>
<keyword evidence="3" id="KW-1185">Reference proteome</keyword>
<feature type="region of interest" description="Disordered" evidence="1">
    <location>
        <begin position="1"/>
        <end position="59"/>
    </location>
</feature>
<protein>
    <submittedName>
        <fullName evidence="2">Uncharacterized protein</fullName>
    </submittedName>
</protein>
<dbReference type="EMBL" id="WTPW01000193">
    <property type="protein sequence ID" value="KAF0537206.1"/>
    <property type="molecule type" value="Genomic_DNA"/>
</dbReference>
<feature type="compositionally biased region" description="Basic and acidic residues" evidence="1">
    <location>
        <begin position="19"/>
        <end position="43"/>
    </location>
</feature>
<evidence type="ECO:0000313" key="2">
    <source>
        <dbReference type="EMBL" id="KAF0537206.1"/>
    </source>
</evidence>
<reference evidence="2 3" key="1">
    <citation type="journal article" date="2019" name="Environ. Microbiol.">
        <title>At the nexus of three kingdoms: the genome of the mycorrhizal fungus Gigaspora margarita provides insights into plant, endobacterial and fungal interactions.</title>
        <authorList>
            <person name="Venice F."/>
            <person name="Ghignone S."/>
            <person name="Salvioli di Fossalunga A."/>
            <person name="Amselem J."/>
            <person name="Novero M."/>
            <person name="Xianan X."/>
            <person name="Sedzielewska Toro K."/>
            <person name="Morin E."/>
            <person name="Lipzen A."/>
            <person name="Grigoriev I.V."/>
            <person name="Henrissat B."/>
            <person name="Martin F.M."/>
            <person name="Bonfante P."/>
        </authorList>
    </citation>
    <scope>NUCLEOTIDE SEQUENCE [LARGE SCALE GENOMIC DNA]</scope>
    <source>
        <strain evidence="2 3">BEG34</strain>
    </source>
</reference>
<organism evidence="2 3">
    <name type="scientific">Gigaspora margarita</name>
    <dbReference type="NCBI Taxonomy" id="4874"/>
    <lineage>
        <taxon>Eukaryota</taxon>
        <taxon>Fungi</taxon>
        <taxon>Fungi incertae sedis</taxon>
        <taxon>Mucoromycota</taxon>
        <taxon>Glomeromycotina</taxon>
        <taxon>Glomeromycetes</taxon>
        <taxon>Diversisporales</taxon>
        <taxon>Gigasporaceae</taxon>
        <taxon>Gigaspora</taxon>
    </lineage>
</organism>
<dbReference type="Proteomes" id="UP000439903">
    <property type="component" value="Unassembled WGS sequence"/>
</dbReference>
<gene>
    <name evidence="2" type="ORF">F8M41_008714</name>
</gene>
<accession>A0A8H4AVG5</accession>
<dbReference type="AlphaFoldDB" id="A0A8H4AVG5"/>
<evidence type="ECO:0000256" key="1">
    <source>
        <dbReference type="SAM" id="MobiDB-lite"/>
    </source>
</evidence>
<name>A0A8H4AVG5_GIGMA</name>
<proteinExistence type="predicted"/>